<accession>A0A382IYL1</accession>
<name>A0A382IYL1_9ZZZZ</name>
<dbReference type="GO" id="GO:0035556">
    <property type="term" value="P:intracellular signal transduction"/>
    <property type="evidence" value="ECO:0007669"/>
    <property type="project" value="InterPro"/>
</dbReference>
<dbReference type="SUPFAM" id="SSF55073">
    <property type="entry name" value="Nucleotide cyclase"/>
    <property type="match status" value="1"/>
</dbReference>
<dbReference type="Gene3D" id="3.30.450.40">
    <property type="match status" value="1"/>
</dbReference>
<dbReference type="Pfam" id="PF00211">
    <property type="entry name" value="Guanylate_cyc"/>
    <property type="match status" value="1"/>
</dbReference>
<dbReference type="Pfam" id="PF01590">
    <property type="entry name" value="GAF"/>
    <property type="match status" value="1"/>
</dbReference>
<gene>
    <name evidence="2" type="ORF">METZ01_LOCUS257289</name>
</gene>
<dbReference type="SUPFAM" id="SSF55781">
    <property type="entry name" value="GAF domain-like"/>
    <property type="match status" value="1"/>
</dbReference>
<dbReference type="InterPro" id="IPR029787">
    <property type="entry name" value="Nucleotide_cyclase"/>
</dbReference>
<feature type="non-terminal residue" evidence="2">
    <location>
        <position position="270"/>
    </location>
</feature>
<dbReference type="SMART" id="SM00065">
    <property type="entry name" value="GAF"/>
    <property type="match status" value="1"/>
</dbReference>
<dbReference type="GO" id="GO:0009190">
    <property type="term" value="P:cyclic nucleotide biosynthetic process"/>
    <property type="evidence" value="ECO:0007669"/>
    <property type="project" value="InterPro"/>
</dbReference>
<feature type="domain" description="Guanylate cyclase" evidence="1">
    <location>
        <begin position="216"/>
        <end position="270"/>
    </location>
</feature>
<organism evidence="2">
    <name type="scientific">marine metagenome</name>
    <dbReference type="NCBI Taxonomy" id="408172"/>
    <lineage>
        <taxon>unclassified sequences</taxon>
        <taxon>metagenomes</taxon>
        <taxon>ecological metagenomes</taxon>
    </lineage>
</organism>
<dbReference type="PROSITE" id="PS50125">
    <property type="entry name" value="GUANYLATE_CYCLASE_2"/>
    <property type="match status" value="1"/>
</dbReference>
<dbReference type="CDD" id="cd07302">
    <property type="entry name" value="CHD"/>
    <property type="match status" value="1"/>
</dbReference>
<dbReference type="Gene3D" id="3.30.70.1230">
    <property type="entry name" value="Nucleotide cyclase"/>
    <property type="match status" value="1"/>
</dbReference>
<dbReference type="InterPro" id="IPR003018">
    <property type="entry name" value="GAF"/>
</dbReference>
<dbReference type="PANTHER" id="PTHR43102:SF2">
    <property type="entry name" value="GAF DOMAIN-CONTAINING PROTEIN"/>
    <property type="match status" value="1"/>
</dbReference>
<dbReference type="InterPro" id="IPR029016">
    <property type="entry name" value="GAF-like_dom_sf"/>
</dbReference>
<evidence type="ECO:0000259" key="1">
    <source>
        <dbReference type="PROSITE" id="PS50125"/>
    </source>
</evidence>
<dbReference type="EMBL" id="UINC01070353">
    <property type="protein sequence ID" value="SVC04435.1"/>
    <property type="molecule type" value="Genomic_DNA"/>
</dbReference>
<dbReference type="PANTHER" id="PTHR43102">
    <property type="entry name" value="SLR1143 PROTEIN"/>
    <property type="match status" value="1"/>
</dbReference>
<evidence type="ECO:0000313" key="2">
    <source>
        <dbReference type="EMBL" id="SVC04435.1"/>
    </source>
</evidence>
<sequence>MPEDEEERVKNLEEYNIMDTAPEMVFDEITELAAEILQCPVTTIQFLNEDRQWFKSKYGLPEDFIETPRDLAFCSHTICQNDLLLVPDTTKDERFSDHGSVTSEPNVRFYAGMPLVTPKGHSIGTFCAVDFEARELTLGQQEVMRRLSHQVVTQLELRRTIIEMNEAIKSRDKIHDDLIIEKARSDELLLNILPEKIAAELSETEQVEPRFYNSTSIMFSDFAGFTKHVEHMEPKALIELLNQYFSAFDKIIFNHKLEKIKTIGDAYMCA</sequence>
<reference evidence="2" key="1">
    <citation type="submission" date="2018-05" db="EMBL/GenBank/DDBJ databases">
        <authorList>
            <person name="Lanie J.A."/>
            <person name="Ng W.-L."/>
            <person name="Kazmierczak K.M."/>
            <person name="Andrzejewski T.M."/>
            <person name="Davidsen T.M."/>
            <person name="Wayne K.J."/>
            <person name="Tettelin H."/>
            <person name="Glass J.I."/>
            <person name="Rusch D."/>
            <person name="Podicherti R."/>
            <person name="Tsui H.-C.T."/>
            <person name="Winkler M.E."/>
        </authorList>
    </citation>
    <scope>NUCLEOTIDE SEQUENCE</scope>
</reference>
<proteinExistence type="predicted"/>
<dbReference type="AlphaFoldDB" id="A0A382IYL1"/>
<dbReference type="InterPro" id="IPR001054">
    <property type="entry name" value="A/G_cyclase"/>
</dbReference>
<protein>
    <recommendedName>
        <fullName evidence="1">Guanylate cyclase domain-containing protein</fullName>
    </recommendedName>
</protein>